<dbReference type="AlphaFoldDB" id="A0A0G1XTY4"/>
<evidence type="ECO:0000313" key="3">
    <source>
        <dbReference type="Proteomes" id="UP000033865"/>
    </source>
</evidence>
<keyword evidence="1" id="KW-0472">Membrane</keyword>
<name>A0A0G1XTY4_9BACT</name>
<accession>A0A0G1XTY4</accession>
<protein>
    <submittedName>
        <fullName evidence="2">Uncharacterized protein</fullName>
    </submittedName>
</protein>
<dbReference type="EMBL" id="LCRN01000065">
    <property type="protein sequence ID" value="KKW34613.1"/>
    <property type="molecule type" value="Genomic_DNA"/>
</dbReference>
<proteinExistence type="predicted"/>
<keyword evidence="1" id="KW-1133">Transmembrane helix</keyword>
<feature type="transmembrane region" description="Helical" evidence="1">
    <location>
        <begin position="20"/>
        <end position="37"/>
    </location>
</feature>
<dbReference type="Proteomes" id="UP000033865">
    <property type="component" value="Unassembled WGS sequence"/>
</dbReference>
<gene>
    <name evidence="2" type="ORF">UY82_C0065G0006</name>
</gene>
<evidence type="ECO:0000256" key="1">
    <source>
        <dbReference type="SAM" id="Phobius"/>
    </source>
</evidence>
<reference evidence="2 3" key="1">
    <citation type="journal article" date="2015" name="Nature">
        <title>rRNA introns, odd ribosomes, and small enigmatic genomes across a large radiation of phyla.</title>
        <authorList>
            <person name="Brown C.T."/>
            <person name="Hug L.A."/>
            <person name="Thomas B.C."/>
            <person name="Sharon I."/>
            <person name="Castelle C.J."/>
            <person name="Singh A."/>
            <person name="Wilkins M.J."/>
            <person name="Williams K.H."/>
            <person name="Banfield J.F."/>
        </authorList>
    </citation>
    <scope>NUCLEOTIDE SEQUENCE [LARGE SCALE GENOMIC DNA]</scope>
</reference>
<evidence type="ECO:0000313" key="2">
    <source>
        <dbReference type="EMBL" id="KKW34613.1"/>
    </source>
</evidence>
<comment type="caution">
    <text evidence="2">The sequence shown here is derived from an EMBL/GenBank/DDBJ whole genome shotgun (WGS) entry which is preliminary data.</text>
</comment>
<organism evidence="2 3">
    <name type="scientific">Candidatus Uhrbacteria bacterium GW2011_GWC2_53_7</name>
    <dbReference type="NCBI Taxonomy" id="1618986"/>
    <lineage>
        <taxon>Bacteria</taxon>
        <taxon>Candidatus Uhriibacteriota</taxon>
    </lineage>
</organism>
<sequence>MNAMKLKITMKEMTVQTVRIVFLVIYCIMWVSEKLVVRK</sequence>
<keyword evidence="1" id="KW-0812">Transmembrane</keyword>